<sequence length="443" mass="50182">MKKPNLDQSDPKNFRPISKLPFISKILEKVVAVQLNMYLEEHNISDSFQSGFKKNHSTETALLRVSNVVLMAADSGQYTVLVLLDLKSAFDTVDHNILIERLHNDYGLSGSVLNWFISYLSGRTFNVAVGSSSSEIREITCGVPQGSVLGPILFILYMIPLGKLINQFSHISYHLYADDIQLYCSFTENDYYKLQNLLNCLTSIKTWLNSNHLVLNTQKTETLIFAPEHKIPSISQRLGCLSSSVQSSLRNLGVLFDKSMSLESHSKQIVKNCFYHLRNVAKLKSILSRSDLETIIHAFISSRLDYCNSLFTCFNKRSLNRLQLVQNSAARLLTGTSKRTHITPLLSALHWLPVKFRIDFKILLLVFRALHGQAPTYLSDLLTPYSSARSLRSSNQNLLSVPKTRYKTRGDLSFQAVAPRLWNSLPLSLRQIDSVECFKSQVK</sequence>
<dbReference type="PROSITE" id="PS50878">
    <property type="entry name" value="RT_POL"/>
    <property type="match status" value="1"/>
</dbReference>
<evidence type="ECO:0000313" key="2">
    <source>
        <dbReference type="Ensembl" id="ENSORLP00015009615.1"/>
    </source>
</evidence>
<dbReference type="Pfam" id="PF00078">
    <property type="entry name" value="RVT_1"/>
    <property type="match status" value="1"/>
</dbReference>
<dbReference type="InterPro" id="IPR043502">
    <property type="entry name" value="DNA/RNA_pol_sf"/>
</dbReference>
<reference evidence="2" key="4">
    <citation type="submission" date="2025-09" db="UniProtKB">
        <authorList>
            <consortium name="Ensembl"/>
        </authorList>
    </citation>
    <scope>IDENTIFICATION</scope>
    <source>
        <strain evidence="2">HSOK</strain>
    </source>
</reference>
<reference evidence="2" key="3">
    <citation type="submission" date="2025-08" db="UniProtKB">
        <authorList>
            <consortium name="Ensembl"/>
        </authorList>
    </citation>
    <scope>IDENTIFICATION</scope>
    <source>
        <strain evidence="2">HSOK</strain>
    </source>
</reference>
<dbReference type="CDD" id="cd01650">
    <property type="entry name" value="RT_nLTR_like"/>
    <property type="match status" value="1"/>
</dbReference>
<reference evidence="2 3" key="2">
    <citation type="submission" date="2017-04" db="EMBL/GenBank/DDBJ databases">
        <title>CpG methylation of centromeres and impact of large insertions on vertebrate speciation.</title>
        <authorList>
            <person name="Ichikawa K."/>
            <person name="Yoshimura J."/>
            <person name="Morishita S."/>
        </authorList>
    </citation>
    <scope>NUCLEOTIDE SEQUENCE</scope>
    <source>
        <strain evidence="2 3">HSOK</strain>
    </source>
</reference>
<evidence type="ECO:0000313" key="3">
    <source>
        <dbReference type="Proteomes" id="UP000265200"/>
    </source>
</evidence>
<dbReference type="AlphaFoldDB" id="A0A3P9HPC3"/>
<feature type="domain" description="Reverse transcriptase" evidence="1">
    <location>
        <begin position="1"/>
        <end position="256"/>
    </location>
</feature>
<dbReference type="PANTHER" id="PTHR33332">
    <property type="entry name" value="REVERSE TRANSCRIPTASE DOMAIN-CONTAINING PROTEIN"/>
    <property type="match status" value="1"/>
</dbReference>
<reference key="1">
    <citation type="journal article" date="2007" name="Nature">
        <title>The medaka draft genome and insights into vertebrate genome evolution.</title>
        <authorList>
            <person name="Kasahara M."/>
            <person name="Naruse K."/>
            <person name="Sasaki S."/>
            <person name="Nakatani Y."/>
            <person name="Qu W."/>
            <person name="Ahsan B."/>
            <person name="Yamada T."/>
            <person name="Nagayasu Y."/>
            <person name="Doi K."/>
            <person name="Kasai Y."/>
            <person name="Jindo T."/>
            <person name="Kobayashi D."/>
            <person name="Shimada A."/>
            <person name="Toyoda A."/>
            <person name="Kuroki Y."/>
            <person name="Fujiyama A."/>
            <person name="Sasaki T."/>
            <person name="Shimizu A."/>
            <person name="Asakawa S."/>
            <person name="Shimizu N."/>
            <person name="Hashimoto S."/>
            <person name="Yang J."/>
            <person name="Lee Y."/>
            <person name="Matsushima K."/>
            <person name="Sugano S."/>
            <person name="Sakaizumi M."/>
            <person name="Narita T."/>
            <person name="Ohishi K."/>
            <person name="Haga S."/>
            <person name="Ohta F."/>
            <person name="Nomoto H."/>
            <person name="Nogata K."/>
            <person name="Morishita T."/>
            <person name="Endo T."/>
            <person name="Shin-I T."/>
            <person name="Takeda H."/>
            <person name="Morishita S."/>
            <person name="Kohara Y."/>
        </authorList>
    </citation>
    <scope>NUCLEOTIDE SEQUENCE [LARGE SCALE GENOMIC DNA]</scope>
    <source>
        <strain>Hd-rR</strain>
    </source>
</reference>
<dbReference type="SUPFAM" id="SSF56672">
    <property type="entry name" value="DNA/RNA polymerases"/>
    <property type="match status" value="1"/>
</dbReference>
<dbReference type="InterPro" id="IPR000477">
    <property type="entry name" value="RT_dom"/>
</dbReference>
<dbReference type="Proteomes" id="UP000265200">
    <property type="component" value="Chromosome 17"/>
</dbReference>
<name>A0A3P9HPC3_ORYLA</name>
<accession>A0A3P9HPC3</accession>
<dbReference type="Ensembl" id="ENSORLT00015015975.1">
    <property type="protein sequence ID" value="ENSORLP00015009615.1"/>
    <property type="gene ID" value="ENSORLG00015010411.1"/>
</dbReference>
<evidence type="ECO:0000259" key="1">
    <source>
        <dbReference type="PROSITE" id="PS50878"/>
    </source>
</evidence>
<organism evidence="2 3">
    <name type="scientific">Oryzias latipes</name>
    <name type="common">Japanese rice fish</name>
    <name type="synonym">Japanese killifish</name>
    <dbReference type="NCBI Taxonomy" id="8090"/>
    <lineage>
        <taxon>Eukaryota</taxon>
        <taxon>Metazoa</taxon>
        <taxon>Chordata</taxon>
        <taxon>Craniata</taxon>
        <taxon>Vertebrata</taxon>
        <taxon>Euteleostomi</taxon>
        <taxon>Actinopterygii</taxon>
        <taxon>Neopterygii</taxon>
        <taxon>Teleostei</taxon>
        <taxon>Neoteleostei</taxon>
        <taxon>Acanthomorphata</taxon>
        <taxon>Ovalentaria</taxon>
        <taxon>Atherinomorphae</taxon>
        <taxon>Beloniformes</taxon>
        <taxon>Adrianichthyidae</taxon>
        <taxon>Oryziinae</taxon>
        <taxon>Oryzias</taxon>
    </lineage>
</organism>
<protein>
    <recommendedName>
        <fullName evidence="1">Reverse transcriptase domain-containing protein</fullName>
    </recommendedName>
</protein>
<proteinExistence type="predicted"/>